<dbReference type="Gene3D" id="2.30.30.440">
    <property type="entry name" value="Domain of unknown function DUF1918"/>
    <property type="match status" value="1"/>
</dbReference>
<dbReference type="SUPFAM" id="SSF50118">
    <property type="entry name" value="Cell growth inhibitor/plasmid maintenance toxic component"/>
    <property type="match status" value="1"/>
</dbReference>
<dbReference type="Proteomes" id="UP001595816">
    <property type="component" value="Unassembled WGS sequence"/>
</dbReference>
<gene>
    <name evidence="2" type="ORF">ACFOZ4_37885</name>
</gene>
<dbReference type="RefSeq" id="WP_253750803.1">
    <property type="nucleotide sequence ID" value="NZ_JAMZDZ010000001.1"/>
</dbReference>
<organism evidence="2 3">
    <name type="scientific">Hamadaea flava</name>
    <dbReference type="NCBI Taxonomy" id="1742688"/>
    <lineage>
        <taxon>Bacteria</taxon>
        <taxon>Bacillati</taxon>
        <taxon>Actinomycetota</taxon>
        <taxon>Actinomycetes</taxon>
        <taxon>Micromonosporales</taxon>
        <taxon>Micromonosporaceae</taxon>
        <taxon>Hamadaea</taxon>
    </lineage>
</organism>
<dbReference type="InterPro" id="IPR015035">
    <property type="entry name" value="DUF1918"/>
</dbReference>
<keyword evidence="3" id="KW-1185">Reference proteome</keyword>
<protein>
    <submittedName>
        <fullName evidence="2">DUF1918 domain-containing protein</fullName>
    </submittedName>
</protein>
<sequence length="66" mass="7446">MKAKVGDRLIMEGAHVGEARRVGVVMEVRHEDGTPPYLVRWEDDHEGLVFPGPDSHIEEPGNSRQR</sequence>
<evidence type="ECO:0000259" key="1">
    <source>
        <dbReference type="Pfam" id="PF08940"/>
    </source>
</evidence>
<dbReference type="EMBL" id="JBHSAY010000029">
    <property type="protein sequence ID" value="MFC4136412.1"/>
    <property type="molecule type" value="Genomic_DNA"/>
</dbReference>
<reference evidence="3" key="1">
    <citation type="journal article" date="2019" name="Int. J. Syst. Evol. Microbiol.">
        <title>The Global Catalogue of Microorganisms (GCM) 10K type strain sequencing project: providing services to taxonomists for standard genome sequencing and annotation.</title>
        <authorList>
            <consortium name="The Broad Institute Genomics Platform"/>
            <consortium name="The Broad Institute Genome Sequencing Center for Infectious Disease"/>
            <person name="Wu L."/>
            <person name="Ma J."/>
        </authorList>
    </citation>
    <scope>NUCLEOTIDE SEQUENCE [LARGE SCALE GENOMIC DNA]</scope>
    <source>
        <strain evidence="3">CGMCC 4.7289</strain>
    </source>
</reference>
<comment type="caution">
    <text evidence="2">The sequence shown here is derived from an EMBL/GenBank/DDBJ whole genome shotgun (WGS) entry which is preliminary data.</text>
</comment>
<evidence type="ECO:0000313" key="3">
    <source>
        <dbReference type="Proteomes" id="UP001595816"/>
    </source>
</evidence>
<accession>A0ABV8LZ72</accession>
<proteinExistence type="predicted"/>
<dbReference type="Pfam" id="PF08940">
    <property type="entry name" value="DUF1918"/>
    <property type="match status" value="1"/>
</dbReference>
<feature type="domain" description="DUF1918" evidence="1">
    <location>
        <begin position="1"/>
        <end position="57"/>
    </location>
</feature>
<name>A0ABV8LZ72_9ACTN</name>
<evidence type="ECO:0000313" key="2">
    <source>
        <dbReference type="EMBL" id="MFC4136412.1"/>
    </source>
</evidence>